<dbReference type="PANTHER" id="PTHR20863:SF76">
    <property type="entry name" value="CARRIER DOMAIN-CONTAINING PROTEIN"/>
    <property type="match status" value="1"/>
</dbReference>
<feature type="non-terminal residue" evidence="4">
    <location>
        <position position="1"/>
    </location>
</feature>
<accession>A0A3B1CYQ8</accession>
<keyword evidence="1" id="KW-0596">Phosphopantetheine</keyword>
<dbReference type="GO" id="GO:0009245">
    <property type="term" value="P:lipid A biosynthetic process"/>
    <property type="evidence" value="ECO:0007669"/>
    <property type="project" value="TreeGrafter"/>
</dbReference>
<gene>
    <name evidence="4" type="ORF">MNBD_NITROSPIRAE03-860</name>
</gene>
<evidence type="ECO:0000256" key="2">
    <source>
        <dbReference type="ARBA" id="ARBA00022553"/>
    </source>
</evidence>
<dbReference type="GO" id="GO:0005829">
    <property type="term" value="C:cytosol"/>
    <property type="evidence" value="ECO:0007669"/>
    <property type="project" value="TreeGrafter"/>
</dbReference>
<dbReference type="GO" id="GO:0000036">
    <property type="term" value="F:acyl carrier activity"/>
    <property type="evidence" value="ECO:0007669"/>
    <property type="project" value="TreeGrafter"/>
</dbReference>
<reference evidence="4" key="1">
    <citation type="submission" date="2018-06" db="EMBL/GenBank/DDBJ databases">
        <authorList>
            <person name="Zhirakovskaya E."/>
        </authorList>
    </citation>
    <scope>NUCLEOTIDE SEQUENCE</scope>
</reference>
<dbReference type="InterPro" id="IPR009081">
    <property type="entry name" value="PP-bd_ACP"/>
</dbReference>
<evidence type="ECO:0000313" key="4">
    <source>
        <dbReference type="EMBL" id="VAX29633.1"/>
    </source>
</evidence>
<dbReference type="InterPro" id="IPR036736">
    <property type="entry name" value="ACP-like_sf"/>
</dbReference>
<feature type="domain" description="Carrier" evidence="3">
    <location>
        <begin position="1"/>
        <end position="71"/>
    </location>
</feature>
<evidence type="ECO:0000259" key="3">
    <source>
        <dbReference type="PROSITE" id="PS50075"/>
    </source>
</evidence>
<sequence>EILSILSEISGFEHNEITPEKNLAEDLEIDSIKAIEITVAFEKKFKISIRDEDIPKITTVRESVDLVKSLLNTNKSQ</sequence>
<organism evidence="4">
    <name type="scientific">hydrothermal vent metagenome</name>
    <dbReference type="NCBI Taxonomy" id="652676"/>
    <lineage>
        <taxon>unclassified sequences</taxon>
        <taxon>metagenomes</taxon>
        <taxon>ecological metagenomes</taxon>
    </lineage>
</organism>
<dbReference type="Pfam" id="PF00550">
    <property type="entry name" value="PP-binding"/>
    <property type="match status" value="1"/>
</dbReference>
<dbReference type="InterPro" id="IPR003231">
    <property type="entry name" value="ACP"/>
</dbReference>
<dbReference type="EMBL" id="UOGI01000056">
    <property type="protein sequence ID" value="VAX29633.1"/>
    <property type="molecule type" value="Genomic_DNA"/>
</dbReference>
<dbReference type="PANTHER" id="PTHR20863">
    <property type="entry name" value="ACYL CARRIER PROTEIN"/>
    <property type="match status" value="1"/>
</dbReference>
<dbReference type="PROSITE" id="PS50075">
    <property type="entry name" value="CARRIER"/>
    <property type="match status" value="1"/>
</dbReference>
<dbReference type="GO" id="GO:0016020">
    <property type="term" value="C:membrane"/>
    <property type="evidence" value="ECO:0007669"/>
    <property type="project" value="GOC"/>
</dbReference>
<protein>
    <recommendedName>
        <fullName evidence="3">Carrier domain-containing protein</fullName>
    </recommendedName>
</protein>
<evidence type="ECO:0000256" key="1">
    <source>
        <dbReference type="ARBA" id="ARBA00022450"/>
    </source>
</evidence>
<dbReference type="GO" id="GO:0000035">
    <property type="term" value="F:acyl binding"/>
    <property type="evidence" value="ECO:0007669"/>
    <property type="project" value="TreeGrafter"/>
</dbReference>
<keyword evidence="2" id="KW-0597">Phosphoprotein</keyword>
<name>A0A3B1CYQ8_9ZZZZ</name>
<dbReference type="AlphaFoldDB" id="A0A3B1CYQ8"/>
<dbReference type="SUPFAM" id="SSF47336">
    <property type="entry name" value="ACP-like"/>
    <property type="match status" value="1"/>
</dbReference>
<proteinExistence type="predicted"/>
<dbReference type="Gene3D" id="1.10.1200.10">
    <property type="entry name" value="ACP-like"/>
    <property type="match status" value="1"/>
</dbReference>